<reference evidence="2" key="1">
    <citation type="submission" date="2021-03" db="EMBL/GenBank/DDBJ databases">
        <title>Draft genome sequence of rust myrtle Austropuccinia psidii MF-1, a brazilian biotype.</title>
        <authorList>
            <person name="Quecine M.C."/>
            <person name="Pachon D.M.R."/>
            <person name="Bonatelli M.L."/>
            <person name="Correr F.H."/>
            <person name="Franceschini L.M."/>
            <person name="Leite T.F."/>
            <person name="Margarido G.R.A."/>
            <person name="Almeida C.A."/>
            <person name="Ferrarezi J.A."/>
            <person name="Labate C.A."/>
        </authorList>
    </citation>
    <scope>NUCLEOTIDE SEQUENCE</scope>
    <source>
        <strain evidence="2">MF-1</strain>
    </source>
</reference>
<protein>
    <submittedName>
        <fullName evidence="2">Uncharacterized protein</fullName>
    </submittedName>
</protein>
<accession>A0A9Q3FNK4</accession>
<gene>
    <name evidence="2" type="ORF">O181_083645</name>
</gene>
<evidence type="ECO:0000256" key="1">
    <source>
        <dbReference type="SAM" id="MobiDB-lite"/>
    </source>
</evidence>
<evidence type="ECO:0000313" key="3">
    <source>
        <dbReference type="Proteomes" id="UP000765509"/>
    </source>
</evidence>
<sequence>MPFRKSQRRNPQQNIPTQTLWEMPSEENMMKSKTQEETPLEIQDIQLEADMPQDTSNKNLCKNPQDAQTFLVTPTKGMAYIHETDTKMTVCIDNAQHTLIIYSRAYCSIVARNYLDNQLLPNKAKNFKSVSGKMTSIGKIIKYIIIPHRKGNVRLNPKFLVLDDSHIQVFLLGKDYQRMYGVDIYNSKNRHITIGPNKKKKFSLDIYQISAQIPIEDLLNEFREGQFSTTLTSK</sequence>
<organism evidence="2 3">
    <name type="scientific">Austropuccinia psidii MF-1</name>
    <dbReference type="NCBI Taxonomy" id="1389203"/>
    <lineage>
        <taxon>Eukaryota</taxon>
        <taxon>Fungi</taxon>
        <taxon>Dikarya</taxon>
        <taxon>Basidiomycota</taxon>
        <taxon>Pucciniomycotina</taxon>
        <taxon>Pucciniomycetes</taxon>
        <taxon>Pucciniales</taxon>
        <taxon>Sphaerophragmiaceae</taxon>
        <taxon>Austropuccinia</taxon>
    </lineage>
</organism>
<dbReference type="EMBL" id="AVOT02048731">
    <property type="protein sequence ID" value="MBW0543930.1"/>
    <property type="molecule type" value="Genomic_DNA"/>
</dbReference>
<name>A0A9Q3FNK4_9BASI</name>
<dbReference type="AlphaFoldDB" id="A0A9Q3FNK4"/>
<comment type="caution">
    <text evidence="2">The sequence shown here is derived from an EMBL/GenBank/DDBJ whole genome shotgun (WGS) entry which is preliminary data.</text>
</comment>
<keyword evidence="3" id="KW-1185">Reference proteome</keyword>
<feature type="region of interest" description="Disordered" evidence="1">
    <location>
        <begin position="1"/>
        <end position="37"/>
    </location>
</feature>
<evidence type="ECO:0000313" key="2">
    <source>
        <dbReference type="EMBL" id="MBW0543930.1"/>
    </source>
</evidence>
<feature type="compositionally biased region" description="Polar residues" evidence="1">
    <location>
        <begin position="9"/>
        <end position="20"/>
    </location>
</feature>
<proteinExistence type="predicted"/>
<dbReference type="Proteomes" id="UP000765509">
    <property type="component" value="Unassembled WGS sequence"/>
</dbReference>